<dbReference type="Proteomes" id="UP000187209">
    <property type="component" value="Unassembled WGS sequence"/>
</dbReference>
<gene>
    <name evidence="2" type="ORF">SteCoe_6279</name>
</gene>
<comment type="caution">
    <text evidence="2">The sequence shown here is derived from an EMBL/GenBank/DDBJ whole genome shotgun (WGS) entry which is preliminary data.</text>
</comment>
<protein>
    <submittedName>
        <fullName evidence="2">Uncharacterized protein</fullName>
    </submittedName>
</protein>
<name>A0A1R2CQG7_9CILI</name>
<feature type="coiled-coil region" evidence="1">
    <location>
        <begin position="172"/>
        <end position="206"/>
    </location>
</feature>
<organism evidence="2 3">
    <name type="scientific">Stentor coeruleus</name>
    <dbReference type="NCBI Taxonomy" id="5963"/>
    <lineage>
        <taxon>Eukaryota</taxon>
        <taxon>Sar</taxon>
        <taxon>Alveolata</taxon>
        <taxon>Ciliophora</taxon>
        <taxon>Postciliodesmatophora</taxon>
        <taxon>Heterotrichea</taxon>
        <taxon>Heterotrichida</taxon>
        <taxon>Stentoridae</taxon>
        <taxon>Stentor</taxon>
    </lineage>
</organism>
<sequence length="387" mass="45380">MSIRLKIDQNLKKNCTSPKKQLTTFRTSIKKCESDQQTFQNAKDIKNPMKKRKHNIKIYKPHDIRSQVSPFGSSNGDDEIIERSASIISSFGSFIKSSLSESEKCYDKKNSKSPTFNSARIKFEESFSSDEHKKPNRISVKKKKKCDFGYRKNISPEVIRKHNFLTPFLSCTQKLENNHKQSHNLNQELQKQKQSLMKKCQHALDQQRESLQKQFQEEIMTIKSQLKEKYKTKQKSYFSAKEKEIDNHYKTEIERIQKRHEQQLNLKINEITSEYERSAARTQEELSWLRKQNENIKRQLEDSLAKAQLFKGLNRIDSGLSNTTIDQSKQLSEISKSYNQLQHDYIELKQKQNSTLCNMCKAFTQANSDLEGKISRIRDYITKSPTS</sequence>
<evidence type="ECO:0000313" key="2">
    <source>
        <dbReference type="EMBL" id="OMJ91210.1"/>
    </source>
</evidence>
<proteinExistence type="predicted"/>
<accession>A0A1R2CQG7</accession>
<dbReference type="EMBL" id="MPUH01000086">
    <property type="protein sequence ID" value="OMJ91210.1"/>
    <property type="molecule type" value="Genomic_DNA"/>
</dbReference>
<keyword evidence="3" id="KW-1185">Reference proteome</keyword>
<feature type="coiled-coil region" evidence="1">
    <location>
        <begin position="279"/>
        <end position="306"/>
    </location>
</feature>
<keyword evidence="1" id="KW-0175">Coiled coil</keyword>
<dbReference type="AlphaFoldDB" id="A0A1R2CQG7"/>
<reference evidence="2 3" key="1">
    <citation type="submission" date="2016-11" db="EMBL/GenBank/DDBJ databases">
        <title>The macronuclear genome of Stentor coeruleus: a giant cell with tiny introns.</title>
        <authorList>
            <person name="Slabodnick M."/>
            <person name="Ruby J.G."/>
            <person name="Reiff S.B."/>
            <person name="Swart E.C."/>
            <person name="Gosai S."/>
            <person name="Prabakaran S."/>
            <person name="Witkowska E."/>
            <person name="Larue G.E."/>
            <person name="Fisher S."/>
            <person name="Freeman R.M."/>
            <person name="Gunawardena J."/>
            <person name="Chu W."/>
            <person name="Stover N.A."/>
            <person name="Gregory B.D."/>
            <person name="Nowacki M."/>
            <person name="Derisi J."/>
            <person name="Roy S.W."/>
            <person name="Marshall W.F."/>
            <person name="Sood P."/>
        </authorList>
    </citation>
    <scope>NUCLEOTIDE SEQUENCE [LARGE SCALE GENOMIC DNA]</scope>
    <source>
        <strain evidence="2">WM001</strain>
    </source>
</reference>
<evidence type="ECO:0000256" key="1">
    <source>
        <dbReference type="SAM" id="Coils"/>
    </source>
</evidence>
<evidence type="ECO:0000313" key="3">
    <source>
        <dbReference type="Proteomes" id="UP000187209"/>
    </source>
</evidence>